<organism evidence="1 2">
    <name type="scientific">Chitinophaga defluvii</name>
    <dbReference type="NCBI Taxonomy" id="3163343"/>
    <lineage>
        <taxon>Bacteria</taxon>
        <taxon>Pseudomonadati</taxon>
        <taxon>Bacteroidota</taxon>
        <taxon>Chitinophagia</taxon>
        <taxon>Chitinophagales</taxon>
        <taxon>Chitinophagaceae</taxon>
        <taxon>Chitinophaga</taxon>
    </lineage>
</organism>
<protein>
    <recommendedName>
        <fullName evidence="3">Phosphatidylinositol diacylglycerol-lyase</fullName>
    </recommendedName>
</protein>
<evidence type="ECO:0008006" key="3">
    <source>
        <dbReference type="Google" id="ProtNLM"/>
    </source>
</evidence>
<dbReference type="SUPFAM" id="SSF89372">
    <property type="entry name" value="Fucose-specific lectin"/>
    <property type="match status" value="1"/>
</dbReference>
<reference evidence="1 2" key="1">
    <citation type="submission" date="2024-06" db="EMBL/GenBank/DDBJ databases">
        <title>Chitinophaga defluvii sp. nov., isolated from municipal sewage.</title>
        <authorList>
            <person name="Zhang L."/>
        </authorList>
    </citation>
    <scope>NUCLEOTIDE SEQUENCE [LARGE SCALE GENOMIC DNA]</scope>
    <source>
        <strain evidence="1 2">H8</strain>
    </source>
</reference>
<dbReference type="PANTHER" id="PTHR13593:SF113">
    <property type="entry name" value="SI:DKEY-266F7.9"/>
    <property type="match status" value="1"/>
</dbReference>
<dbReference type="EMBL" id="JBEXAC010000002">
    <property type="protein sequence ID" value="MET6999867.1"/>
    <property type="molecule type" value="Genomic_DNA"/>
</dbReference>
<dbReference type="Gene3D" id="3.20.20.190">
    <property type="entry name" value="Phosphatidylinositol (PI) phosphodiesterase"/>
    <property type="match status" value="1"/>
</dbReference>
<evidence type="ECO:0000313" key="2">
    <source>
        <dbReference type="Proteomes" id="UP001549749"/>
    </source>
</evidence>
<comment type="caution">
    <text evidence="1">The sequence shown here is derived from an EMBL/GenBank/DDBJ whole genome shotgun (WGS) entry which is preliminary data.</text>
</comment>
<dbReference type="SUPFAM" id="SSF51695">
    <property type="entry name" value="PLC-like phosphodiesterases"/>
    <property type="match status" value="1"/>
</dbReference>
<sequence length="659" mass="73318">MLKPGLLFLLAVMYGYCIHAQRLTFTRPVNFLAGATSDKAIDITNFNQHYFVTWKTVGAIGNIQVAYLGTKLDTTFANTQNTIPDATSRFAPVFRTTKTYIYLFWIAVDGTLKYIVGTTAAGFEKGTVNTLPTSRRAVFNKGISVAFAGNKMVMASHDDTKGNIFIAVSTPDQEGLLQEAAIIPVKGAKSLDYPFAVAVNNQSSARCCWSSRDKQVCYADYDPATNTWSGIQTIPNANTATAPALYSVFSDNRLFYIWKGAGKDNGLNYREEISGALADSETILPDLFATDNPVSLSYIDEDNFVMAYTGKDQQLYLSYFADYDPASWMGTLLFPAKADYHLKDIVIPGSHDAGMSVLNGTGGSGKASVNECNTLTQLMNVEKQLQSGIRMFDLRIEQYKGELYTKHASADCMEDAMGGGYGEKLEDILLAVKSFLHTHWSEFVILSFSHFCDKQLSIEEQAKQIVTKLGKEIVYYDTGSSLAATRLRDVAGKVIVSFENYHYPEWKVDEGTMVDKSAAFINYRREYAATNELDKLLTAQQHFFAALKNNVQANDLIRLDWQLTEAGSEAAFICNDFQSEKSNPLMDGALLLVNTVKRHKSIIDLSRTGNRYLIPKVMEWIDNGTITVENKPNILYVDAAGNWITDFCIDLNHSRLYNK</sequence>
<dbReference type="RefSeq" id="WP_354662428.1">
    <property type="nucleotide sequence ID" value="NZ_JBEXAC010000002.1"/>
</dbReference>
<gene>
    <name evidence="1" type="ORF">ABR189_20925</name>
</gene>
<proteinExistence type="predicted"/>
<accession>A0ABV2TA15</accession>
<dbReference type="PROSITE" id="PS50007">
    <property type="entry name" value="PIPLC_X_DOMAIN"/>
    <property type="match status" value="1"/>
</dbReference>
<evidence type="ECO:0000313" key="1">
    <source>
        <dbReference type="EMBL" id="MET6999867.1"/>
    </source>
</evidence>
<dbReference type="InterPro" id="IPR017946">
    <property type="entry name" value="PLC-like_Pdiesterase_TIM-brl"/>
</dbReference>
<dbReference type="InterPro" id="IPR051057">
    <property type="entry name" value="PI-PLC_domain"/>
</dbReference>
<name>A0ABV2TA15_9BACT</name>
<dbReference type="Proteomes" id="UP001549749">
    <property type="component" value="Unassembled WGS sequence"/>
</dbReference>
<dbReference type="PANTHER" id="PTHR13593">
    <property type="match status" value="1"/>
</dbReference>
<keyword evidence="2" id="KW-1185">Reference proteome</keyword>